<gene>
    <name evidence="4" type="ordered locus">VIT_17s0000g05050</name>
</gene>
<dbReference type="AlphaFoldDB" id="D7SIM1"/>
<accession>D7SIM1</accession>
<dbReference type="Proteomes" id="UP000009183">
    <property type="component" value="Chromosome 17"/>
</dbReference>
<dbReference type="PaxDb" id="29760-VIT_17s0000g05050.t01"/>
<keyword evidence="2" id="KW-0732">Signal</keyword>
<sequence>MKIALLQHPNLNNVAQVYSFVYKPLVPYKSINDTGIFYGIKYYNDILREAGPQRGTCSQS</sequence>
<evidence type="ECO:0000313" key="4">
    <source>
        <dbReference type="EMBL" id="CBI15332.3"/>
    </source>
</evidence>
<dbReference type="InParanoid" id="D7SIM1"/>
<proteinExistence type="inferred from homology"/>
<comment type="similarity">
    <text evidence="1">Belongs to the COBRA family.</text>
</comment>
<evidence type="ECO:0000313" key="5">
    <source>
        <dbReference type="Proteomes" id="UP000009183"/>
    </source>
</evidence>
<dbReference type="GO" id="GO:0016020">
    <property type="term" value="C:membrane"/>
    <property type="evidence" value="ECO:0007669"/>
    <property type="project" value="InterPro"/>
</dbReference>
<dbReference type="PANTHER" id="PTHR31673">
    <property type="entry name" value="PROTEIN COBRA"/>
    <property type="match status" value="1"/>
</dbReference>
<evidence type="ECO:0000256" key="1">
    <source>
        <dbReference type="ARBA" id="ARBA00005507"/>
    </source>
</evidence>
<keyword evidence="3" id="KW-0325">Glycoprotein</keyword>
<organism evidence="4 5">
    <name type="scientific">Vitis vinifera</name>
    <name type="common">Grape</name>
    <dbReference type="NCBI Taxonomy" id="29760"/>
    <lineage>
        <taxon>Eukaryota</taxon>
        <taxon>Viridiplantae</taxon>
        <taxon>Streptophyta</taxon>
        <taxon>Embryophyta</taxon>
        <taxon>Tracheophyta</taxon>
        <taxon>Spermatophyta</taxon>
        <taxon>Magnoliopsida</taxon>
        <taxon>eudicotyledons</taxon>
        <taxon>Gunneridae</taxon>
        <taxon>Pentapetalae</taxon>
        <taxon>rosids</taxon>
        <taxon>Vitales</taxon>
        <taxon>Vitaceae</taxon>
        <taxon>Viteae</taxon>
        <taxon>Vitis</taxon>
    </lineage>
</organism>
<evidence type="ECO:0000256" key="2">
    <source>
        <dbReference type="ARBA" id="ARBA00022729"/>
    </source>
</evidence>
<dbReference type="InterPro" id="IPR006918">
    <property type="entry name" value="COBRA_pln"/>
</dbReference>
<dbReference type="GO" id="GO:0010215">
    <property type="term" value="P:cellulose microfibril organization"/>
    <property type="evidence" value="ECO:0007669"/>
    <property type="project" value="InterPro"/>
</dbReference>
<dbReference type="PANTHER" id="PTHR31673:SF23">
    <property type="entry name" value="COBRA-LIKE PROTEIN 4"/>
    <property type="match status" value="1"/>
</dbReference>
<dbReference type="HOGENOM" id="CLU_2946350_0_0_1"/>
<reference evidence="5" key="1">
    <citation type="journal article" date="2007" name="Nature">
        <title>The grapevine genome sequence suggests ancestral hexaploidization in major angiosperm phyla.</title>
        <authorList>
            <consortium name="The French-Italian Public Consortium for Grapevine Genome Characterization."/>
            <person name="Jaillon O."/>
            <person name="Aury J.-M."/>
            <person name="Noel B."/>
            <person name="Policriti A."/>
            <person name="Clepet C."/>
            <person name="Casagrande A."/>
            <person name="Choisne N."/>
            <person name="Aubourg S."/>
            <person name="Vitulo N."/>
            <person name="Jubin C."/>
            <person name="Vezzi A."/>
            <person name="Legeai F."/>
            <person name="Hugueney P."/>
            <person name="Dasilva C."/>
            <person name="Horner D."/>
            <person name="Mica E."/>
            <person name="Jublot D."/>
            <person name="Poulain J."/>
            <person name="Bruyere C."/>
            <person name="Billault A."/>
            <person name="Segurens B."/>
            <person name="Gouyvenoux M."/>
            <person name="Ugarte E."/>
            <person name="Cattonaro F."/>
            <person name="Anthouard V."/>
            <person name="Vico V."/>
            <person name="Del Fabbro C."/>
            <person name="Alaux M."/>
            <person name="Di Gaspero G."/>
            <person name="Dumas V."/>
            <person name="Felice N."/>
            <person name="Paillard S."/>
            <person name="Juman I."/>
            <person name="Moroldo M."/>
            <person name="Scalabrin S."/>
            <person name="Canaguier A."/>
            <person name="Le Clainche I."/>
            <person name="Malacrida G."/>
            <person name="Durand E."/>
            <person name="Pesole G."/>
            <person name="Laucou V."/>
            <person name="Chatelet P."/>
            <person name="Merdinoglu D."/>
            <person name="Delledonne M."/>
            <person name="Pezzotti M."/>
            <person name="Lecharny A."/>
            <person name="Scarpelli C."/>
            <person name="Artiguenave F."/>
            <person name="Pe M.E."/>
            <person name="Valle G."/>
            <person name="Morgante M."/>
            <person name="Caboche M."/>
            <person name="Adam-Blondon A.-F."/>
            <person name="Weissenbach J."/>
            <person name="Quetier F."/>
            <person name="Wincker P."/>
        </authorList>
    </citation>
    <scope>NUCLEOTIDE SEQUENCE [LARGE SCALE GENOMIC DNA]</scope>
    <source>
        <strain evidence="5">cv. Pinot noir / PN40024</strain>
    </source>
</reference>
<evidence type="ECO:0000256" key="3">
    <source>
        <dbReference type="ARBA" id="ARBA00023180"/>
    </source>
</evidence>
<protein>
    <submittedName>
        <fullName evidence="4">Uncharacterized protein</fullName>
    </submittedName>
</protein>
<dbReference type="EMBL" id="FN594950">
    <property type="protein sequence ID" value="CBI15332.3"/>
    <property type="molecule type" value="Genomic_DNA"/>
</dbReference>
<keyword evidence="5" id="KW-1185">Reference proteome</keyword>
<name>D7SIM1_VITVI</name>